<dbReference type="RefSeq" id="YP_009778115.1">
    <property type="nucleotide sequence ID" value="NC_047711.1"/>
</dbReference>
<proteinExistence type="predicted"/>
<evidence type="ECO:0000256" key="1">
    <source>
        <dbReference type="SAM" id="Coils"/>
    </source>
</evidence>
<protein>
    <submittedName>
        <fullName evidence="3">Putative carbohydrate binding domain containing protein</fullName>
    </submittedName>
</protein>
<dbReference type="GeneID" id="55412573"/>
<keyword evidence="4" id="KW-1185">Reference proteome</keyword>
<feature type="region of interest" description="Disordered" evidence="2">
    <location>
        <begin position="315"/>
        <end position="347"/>
    </location>
</feature>
<feature type="compositionally biased region" description="Low complexity" evidence="2">
    <location>
        <begin position="331"/>
        <end position="347"/>
    </location>
</feature>
<sequence length="461" mass="50563">MNKIVLLGLVFLCTPCFVLAETLTTDNLIVNGTFESGNSNGWTTNGDVQVLNDCCGSNYDLEFGDSGSIEQSFNLTSDTISQSMLNNGIQLDSSILIQNGEGGPSPAWSSNGGADTFTIRLQIRNSDNEVLATTNNIRTTTTGINGEAFSDQVIYNGSGSNIGNLFISGSDANAPATLGGPNVDNIAIFLTYDNTVMTATQSAALTETVQELNEVIELFEEIIPEKILTEEFVIQEFEPIALEIIEESFTELTLAEQFVEEELILAVVETEPEIVELVEPEPIEIAEEIQTIEEEIYAEVTPQEETEIAQQEEINNEEVTEQSGTIREESGTTGTGNESVTETTSTETNTISGIDKIAAKVASKIQDLDKRLQVTQIIIAKVIMGKNNNIINTYSKFGNEIFDNQLEITEMSLTTAYLKEIEKDNRVIASPVLIEYQEKLNQANDDVIRAEENLRRIKLGY</sequence>
<dbReference type="Proteomes" id="UP000505345">
    <property type="component" value="Segment"/>
</dbReference>
<feature type="coiled-coil region" evidence="1">
    <location>
        <begin position="433"/>
        <end position="460"/>
    </location>
</feature>
<dbReference type="EMBL" id="AP013540">
    <property type="protein sequence ID" value="BAQ94057.1"/>
    <property type="molecule type" value="Genomic_DNA"/>
</dbReference>
<evidence type="ECO:0000313" key="4">
    <source>
        <dbReference type="Proteomes" id="UP000505345"/>
    </source>
</evidence>
<name>A0A6S4PCK8_9CAUD</name>
<evidence type="ECO:0000256" key="2">
    <source>
        <dbReference type="SAM" id="MobiDB-lite"/>
    </source>
</evidence>
<dbReference type="KEGG" id="vg:55412573"/>
<accession>A0A6S4PCK8</accession>
<evidence type="ECO:0000313" key="3">
    <source>
        <dbReference type="EMBL" id="BAQ94057.1"/>
    </source>
</evidence>
<reference evidence="3 4" key="1">
    <citation type="journal article" date="2013" name="PLoS Genet.">
        <title>Expanding the Marine Virosphere Using Metagenomics.</title>
        <authorList>
            <person name="Mizuno C.M."/>
            <person name="Rodriguez-Valera F."/>
            <person name="Kimes N.E."/>
            <person name="Ghai R."/>
        </authorList>
    </citation>
    <scope>NUCLEOTIDE SEQUENCE [LARGE SCALE GENOMIC DNA]</scope>
    <source>
        <strain evidence="3">UvMED-CGR-C62A-MedDCM-OCT-S28-C10</strain>
    </source>
</reference>
<keyword evidence="1" id="KW-0175">Coiled coil</keyword>
<organism evidence="3 4">
    <name type="scientific">uncultured phage_MedDCM-OCT-S28-C10</name>
    <dbReference type="NCBI Taxonomy" id="2741077"/>
    <lineage>
        <taxon>Viruses</taxon>
        <taxon>Duplodnaviria</taxon>
        <taxon>Heunggongvirae</taxon>
        <taxon>Uroviricota</taxon>
        <taxon>Caudoviricetes</taxon>
        <taxon>Autographivirales</taxon>
        <taxon>Votkovvirus</taxon>
        <taxon>Votkovvirus S28C10</taxon>
    </lineage>
</organism>